<organism evidence="2 3">
    <name type="scientific">Runella slithyformis (strain ATCC 29530 / DSM 19594 / LMG 11500 / NCIMB 11436 / LSU 4)</name>
    <dbReference type="NCBI Taxonomy" id="761193"/>
    <lineage>
        <taxon>Bacteria</taxon>
        <taxon>Pseudomonadati</taxon>
        <taxon>Bacteroidota</taxon>
        <taxon>Cytophagia</taxon>
        <taxon>Cytophagales</taxon>
        <taxon>Spirosomataceae</taxon>
        <taxon>Runella</taxon>
    </lineage>
</organism>
<sequence length="164" mass="19254">MKKIMIYLLIPIVVIITIVLAIGLFLPKERTFTKTAVLHSDVAEVFNLVTDFKNQTIWRNDVKEIIIIDDNTWIEVPKKGTSITFKVKQKIENKVFEIEIIEPDNFNGYWIGTFKQTKKNQTVIEFKEVITVSNPFFRTLSYFFIDLDKTMDIYLQNLKQKLGE</sequence>
<dbReference type="KEGG" id="rsi:Runsl_5081"/>
<evidence type="ECO:0000313" key="2">
    <source>
        <dbReference type="EMBL" id="AEI51386.1"/>
    </source>
</evidence>
<dbReference type="EMBL" id="CP002859">
    <property type="protein sequence ID" value="AEI51386.1"/>
    <property type="molecule type" value="Genomic_DNA"/>
</dbReference>
<reference evidence="3" key="1">
    <citation type="submission" date="2011-06" db="EMBL/GenBank/DDBJ databases">
        <title>The complete genome of chromosome of Runella slithyformis DSM 19594.</title>
        <authorList>
            <consortium name="US DOE Joint Genome Institute (JGI-PGF)"/>
            <person name="Lucas S."/>
            <person name="Han J."/>
            <person name="Lapidus A."/>
            <person name="Bruce D."/>
            <person name="Goodwin L."/>
            <person name="Pitluck S."/>
            <person name="Peters L."/>
            <person name="Kyrpides N."/>
            <person name="Mavromatis K."/>
            <person name="Ivanova N."/>
            <person name="Ovchinnikova G."/>
            <person name="Zhang X."/>
            <person name="Misra M."/>
            <person name="Detter J.C."/>
            <person name="Tapia R."/>
            <person name="Han C."/>
            <person name="Land M."/>
            <person name="Hauser L."/>
            <person name="Markowitz V."/>
            <person name="Cheng J.-F."/>
            <person name="Hugenholtz P."/>
            <person name="Woyke T."/>
            <person name="Wu D."/>
            <person name="Tindall B."/>
            <person name="Faehrich R."/>
            <person name="Brambilla E."/>
            <person name="Klenk H.-P."/>
            <person name="Eisen J.A."/>
        </authorList>
    </citation>
    <scope>NUCLEOTIDE SEQUENCE [LARGE SCALE GENOMIC DNA]</scope>
    <source>
        <strain evidence="3">ATCC 29530 / DSM 19594 / LMG 11500 / NCIMB 11436 / LSU 4</strain>
    </source>
</reference>
<accession>A0A7U4E872</accession>
<feature type="transmembrane region" description="Helical" evidence="1">
    <location>
        <begin position="6"/>
        <end position="26"/>
    </location>
</feature>
<keyword evidence="1" id="KW-0812">Transmembrane</keyword>
<dbReference type="InterPro" id="IPR023393">
    <property type="entry name" value="START-like_dom_sf"/>
</dbReference>
<name>A0A7U4E872_RUNSL</name>
<keyword evidence="3" id="KW-1185">Reference proteome</keyword>
<dbReference type="SUPFAM" id="SSF55961">
    <property type="entry name" value="Bet v1-like"/>
    <property type="match status" value="1"/>
</dbReference>
<keyword evidence="1" id="KW-0472">Membrane</keyword>
<dbReference type="AlphaFoldDB" id="A0A7U4E872"/>
<evidence type="ECO:0000256" key="1">
    <source>
        <dbReference type="SAM" id="Phobius"/>
    </source>
</evidence>
<dbReference type="Gene3D" id="3.30.530.20">
    <property type="match status" value="1"/>
</dbReference>
<evidence type="ECO:0000313" key="3">
    <source>
        <dbReference type="Proteomes" id="UP000000493"/>
    </source>
</evidence>
<reference evidence="2 3" key="2">
    <citation type="journal article" date="2012" name="Stand. Genomic Sci.">
        <title>Complete genome sequence of the aquatic bacterium Runella slithyformis type strain (LSU 4(T)).</title>
        <authorList>
            <person name="Copeland A."/>
            <person name="Zhang X."/>
            <person name="Misra M."/>
            <person name="Lapidus A."/>
            <person name="Nolan M."/>
            <person name="Lucas S."/>
            <person name="Deshpande S."/>
            <person name="Cheng J.F."/>
            <person name="Tapia R."/>
            <person name="Goodwin L.A."/>
            <person name="Pitluck S."/>
            <person name="Liolios K."/>
            <person name="Pagani I."/>
            <person name="Ivanova N."/>
            <person name="Mikhailova N."/>
            <person name="Pati A."/>
            <person name="Chen A."/>
            <person name="Palaniappan K."/>
            <person name="Land M."/>
            <person name="Hauser L."/>
            <person name="Pan C."/>
            <person name="Jeffries C.D."/>
            <person name="Detter J.C."/>
            <person name="Brambilla E.M."/>
            <person name="Rohde M."/>
            <person name="Djao O.D."/>
            <person name="Goker M."/>
            <person name="Sikorski J."/>
            <person name="Tindall B.J."/>
            <person name="Woyke T."/>
            <person name="Bristow J."/>
            <person name="Eisen J.A."/>
            <person name="Markowitz V."/>
            <person name="Hugenholtz P."/>
            <person name="Kyrpides N.C."/>
            <person name="Klenk H.P."/>
            <person name="Mavromatis K."/>
        </authorList>
    </citation>
    <scope>NUCLEOTIDE SEQUENCE [LARGE SCALE GENOMIC DNA]</scope>
    <source>
        <strain evidence="3">ATCC 29530 / DSM 19594 / LMG 11500 / NCIMB 11436 / LSU 4</strain>
    </source>
</reference>
<evidence type="ECO:0008006" key="4">
    <source>
        <dbReference type="Google" id="ProtNLM"/>
    </source>
</evidence>
<proteinExistence type="predicted"/>
<keyword evidence="1" id="KW-1133">Transmembrane helix</keyword>
<dbReference type="RefSeq" id="WP_013930665.1">
    <property type="nucleotide sequence ID" value="NC_015703.1"/>
</dbReference>
<dbReference type="Proteomes" id="UP000000493">
    <property type="component" value="Chromosome"/>
</dbReference>
<gene>
    <name evidence="2" type="ordered locus">Runsl_5081</name>
</gene>
<protein>
    <recommendedName>
        <fullName evidence="4">Polyketide cyclase</fullName>
    </recommendedName>
</protein>